<organism evidence="7 8">
    <name type="scientific">Elysia marginata</name>
    <dbReference type="NCBI Taxonomy" id="1093978"/>
    <lineage>
        <taxon>Eukaryota</taxon>
        <taxon>Metazoa</taxon>
        <taxon>Spiralia</taxon>
        <taxon>Lophotrochozoa</taxon>
        <taxon>Mollusca</taxon>
        <taxon>Gastropoda</taxon>
        <taxon>Heterobranchia</taxon>
        <taxon>Euthyneura</taxon>
        <taxon>Panpulmonata</taxon>
        <taxon>Sacoglossa</taxon>
        <taxon>Placobranchoidea</taxon>
        <taxon>Plakobranchidae</taxon>
        <taxon>Elysia</taxon>
    </lineage>
</organism>
<dbReference type="AlphaFoldDB" id="A0AAV4IU62"/>
<keyword evidence="3 6" id="KW-1133">Transmembrane helix</keyword>
<sequence>MAVLQVYWAGPIVGGVVAGLLYEHLFAMNASITKVKACMLTSDYDDEKYRAKKLKVRIIEEDNDLDGPTGMDDNGSYPLTEKDSSPA</sequence>
<protein>
    <submittedName>
        <fullName evidence="7">Aquaporin</fullName>
    </submittedName>
</protein>
<name>A0AAV4IU62_9GAST</name>
<evidence type="ECO:0000256" key="1">
    <source>
        <dbReference type="ARBA" id="ARBA00004141"/>
    </source>
</evidence>
<accession>A0AAV4IU62</accession>
<keyword evidence="2 6" id="KW-0812">Transmembrane</keyword>
<dbReference type="Proteomes" id="UP000762676">
    <property type="component" value="Unassembled WGS sequence"/>
</dbReference>
<evidence type="ECO:0000256" key="4">
    <source>
        <dbReference type="ARBA" id="ARBA00023136"/>
    </source>
</evidence>
<evidence type="ECO:0000256" key="5">
    <source>
        <dbReference type="SAM" id="MobiDB-lite"/>
    </source>
</evidence>
<feature type="transmembrane region" description="Helical" evidence="6">
    <location>
        <begin position="6"/>
        <end position="26"/>
    </location>
</feature>
<dbReference type="InterPro" id="IPR023271">
    <property type="entry name" value="Aquaporin-like"/>
</dbReference>
<dbReference type="GO" id="GO:0016020">
    <property type="term" value="C:membrane"/>
    <property type="evidence" value="ECO:0007669"/>
    <property type="project" value="UniProtKB-SubCell"/>
</dbReference>
<gene>
    <name evidence="7" type="ORF">ElyMa_006729300</name>
</gene>
<feature type="region of interest" description="Disordered" evidence="5">
    <location>
        <begin position="63"/>
        <end position="87"/>
    </location>
</feature>
<dbReference type="EMBL" id="BMAT01013465">
    <property type="protein sequence ID" value="GFS13726.1"/>
    <property type="molecule type" value="Genomic_DNA"/>
</dbReference>
<comment type="subcellular location">
    <subcellularLocation>
        <location evidence="1">Membrane</location>
        <topology evidence="1">Multi-pass membrane protein</topology>
    </subcellularLocation>
</comment>
<evidence type="ECO:0000313" key="7">
    <source>
        <dbReference type="EMBL" id="GFS13726.1"/>
    </source>
</evidence>
<evidence type="ECO:0000313" key="8">
    <source>
        <dbReference type="Proteomes" id="UP000762676"/>
    </source>
</evidence>
<comment type="caution">
    <text evidence="7">The sequence shown here is derived from an EMBL/GenBank/DDBJ whole genome shotgun (WGS) entry which is preliminary data.</text>
</comment>
<proteinExistence type="predicted"/>
<evidence type="ECO:0000256" key="6">
    <source>
        <dbReference type="SAM" id="Phobius"/>
    </source>
</evidence>
<evidence type="ECO:0000256" key="2">
    <source>
        <dbReference type="ARBA" id="ARBA00022692"/>
    </source>
</evidence>
<reference evidence="7 8" key="1">
    <citation type="journal article" date="2021" name="Elife">
        <title>Chloroplast acquisition without the gene transfer in kleptoplastic sea slugs, Plakobranchus ocellatus.</title>
        <authorList>
            <person name="Maeda T."/>
            <person name="Takahashi S."/>
            <person name="Yoshida T."/>
            <person name="Shimamura S."/>
            <person name="Takaki Y."/>
            <person name="Nagai Y."/>
            <person name="Toyoda A."/>
            <person name="Suzuki Y."/>
            <person name="Arimoto A."/>
            <person name="Ishii H."/>
            <person name="Satoh N."/>
            <person name="Nishiyama T."/>
            <person name="Hasebe M."/>
            <person name="Maruyama T."/>
            <person name="Minagawa J."/>
            <person name="Obokata J."/>
            <person name="Shigenobu S."/>
        </authorList>
    </citation>
    <scope>NUCLEOTIDE SEQUENCE [LARGE SCALE GENOMIC DNA]</scope>
</reference>
<dbReference type="SUPFAM" id="SSF81338">
    <property type="entry name" value="Aquaporin-like"/>
    <property type="match status" value="1"/>
</dbReference>
<keyword evidence="8" id="KW-1185">Reference proteome</keyword>
<keyword evidence="4 6" id="KW-0472">Membrane</keyword>
<evidence type="ECO:0000256" key="3">
    <source>
        <dbReference type="ARBA" id="ARBA00022989"/>
    </source>
</evidence>